<reference evidence="3" key="1">
    <citation type="submission" date="2015-05" db="EMBL/GenBank/DDBJ databases">
        <title>Draft genome of Nitrosomonas communis strain Nm2.</title>
        <authorList>
            <person name="Kozlowski J.A."/>
            <person name="Kits K.D."/>
            <person name="Stein L.Y."/>
        </authorList>
    </citation>
    <scope>NUCLEOTIDE SEQUENCE [LARGE SCALE GENOMIC DNA]</scope>
    <source>
        <strain evidence="3">Nm2</strain>
    </source>
</reference>
<accession>A0A0F7KCD7</accession>
<dbReference type="AlphaFoldDB" id="A0A0F7KCD7"/>
<evidence type="ECO:0000313" key="1">
    <source>
        <dbReference type="EMBL" id="AKH37271.1"/>
    </source>
</evidence>
<dbReference type="Proteomes" id="UP000034156">
    <property type="component" value="Chromosome"/>
</dbReference>
<dbReference type="KEGG" id="nco:AAW31_04790"/>
<dbReference type="EMBL" id="VNHT01000038">
    <property type="protein sequence ID" value="TYP84702.1"/>
    <property type="molecule type" value="Genomic_DNA"/>
</dbReference>
<keyword evidence="3" id="KW-1185">Reference proteome</keyword>
<dbReference type="SUPFAM" id="SSF46785">
    <property type="entry name" value="Winged helix' DNA-binding domain"/>
    <property type="match status" value="1"/>
</dbReference>
<organism evidence="1 3">
    <name type="scientific">Nitrosomonas communis</name>
    <dbReference type="NCBI Taxonomy" id="44574"/>
    <lineage>
        <taxon>Bacteria</taxon>
        <taxon>Pseudomonadati</taxon>
        <taxon>Pseudomonadota</taxon>
        <taxon>Betaproteobacteria</taxon>
        <taxon>Nitrosomonadales</taxon>
        <taxon>Nitrosomonadaceae</taxon>
        <taxon>Nitrosomonas</taxon>
    </lineage>
</organism>
<dbReference type="Proteomes" id="UP000324176">
    <property type="component" value="Unassembled WGS sequence"/>
</dbReference>
<gene>
    <name evidence="1" type="ORF">AAW31_04790</name>
    <name evidence="2" type="ORF">BCL69_103812</name>
</gene>
<reference evidence="2 4" key="3">
    <citation type="submission" date="2019-07" db="EMBL/GenBank/DDBJ databases">
        <title>Active sludge and wastewater microbial communities from Klosterneuburg, Austria.</title>
        <authorList>
            <person name="Wagner M."/>
        </authorList>
    </citation>
    <scope>NUCLEOTIDE SEQUENCE [LARGE SCALE GENOMIC DNA]</scope>
    <source>
        <strain evidence="2 4">Nm2</strain>
    </source>
</reference>
<name>A0A0F7KCD7_9PROT</name>
<dbReference type="Gene3D" id="1.10.10.10">
    <property type="entry name" value="Winged helix-like DNA-binding domain superfamily/Winged helix DNA-binding domain"/>
    <property type="match status" value="1"/>
</dbReference>
<evidence type="ECO:0000313" key="2">
    <source>
        <dbReference type="EMBL" id="TYP84702.1"/>
    </source>
</evidence>
<evidence type="ECO:0000313" key="4">
    <source>
        <dbReference type="Proteomes" id="UP000324176"/>
    </source>
</evidence>
<reference evidence="1 3" key="2">
    <citation type="journal article" date="2016" name="Genome Announc.">
        <title>Genome Sequence of Nitrosomonas communis Strain Nm2, a Mesophilic Ammonia-Oxidizing Bacterium Isolated from Mediterranean Soil.</title>
        <authorList>
            <person name="Kozlowski J.A."/>
            <person name="Kits K.D."/>
            <person name="Stein L.Y."/>
        </authorList>
    </citation>
    <scope>NUCLEOTIDE SEQUENCE [LARGE SCALE GENOMIC DNA]</scope>
    <source>
        <strain evidence="1 3">Nm2</strain>
    </source>
</reference>
<dbReference type="RefSeq" id="WP_046849360.1">
    <property type="nucleotide sequence ID" value="NZ_CP011451.1"/>
</dbReference>
<dbReference type="PATRIC" id="fig|44574.3.peg.1163"/>
<sequence>MAWISEQLLKVIGQHAPNECITEKRLVNLTRLKEKQVENAMRKLRKHELVVLTAPGCYRLTDAGKEALATEAALRSGPNGSYQAVRIHKNSLRMRVWRAIRIRKKFSIPEIEPLVSTGNEADIVSNIGKYLRALEKAGYLIKMKKREAGSALTSNGYMRWWLPDENNTGPIAPIWRQAKNTLFDPNNGKEVPLCGERS</sequence>
<protein>
    <submittedName>
        <fullName evidence="1">Uncharacterized protein</fullName>
    </submittedName>
</protein>
<dbReference type="InterPro" id="IPR036388">
    <property type="entry name" value="WH-like_DNA-bd_sf"/>
</dbReference>
<dbReference type="OrthoDB" id="9181371at2"/>
<evidence type="ECO:0000313" key="3">
    <source>
        <dbReference type="Proteomes" id="UP000034156"/>
    </source>
</evidence>
<dbReference type="EMBL" id="CP011451">
    <property type="protein sequence ID" value="AKH37271.1"/>
    <property type="molecule type" value="Genomic_DNA"/>
</dbReference>
<dbReference type="InterPro" id="IPR036390">
    <property type="entry name" value="WH_DNA-bd_sf"/>
</dbReference>
<proteinExistence type="predicted"/>